<gene>
    <name evidence="1" type="ORF">CUNI_LOCUS9039</name>
</gene>
<comment type="caution">
    <text evidence="1">The sequence shown here is derived from an EMBL/GenBank/DDBJ whole genome shotgun (WGS) entry which is preliminary data.</text>
</comment>
<dbReference type="AlphaFoldDB" id="A0A8S3Z8V0"/>
<dbReference type="EMBL" id="CAJHNH020001536">
    <property type="protein sequence ID" value="CAG5123481.1"/>
    <property type="molecule type" value="Genomic_DNA"/>
</dbReference>
<accession>A0A8S3Z8V0</accession>
<organism evidence="1 2">
    <name type="scientific">Candidula unifasciata</name>
    <dbReference type="NCBI Taxonomy" id="100452"/>
    <lineage>
        <taxon>Eukaryota</taxon>
        <taxon>Metazoa</taxon>
        <taxon>Spiralia</taxon>
        <taxon>Lophotrochozoa</taxon>
        <taxon>Mollusca</taxon>
        <taxon>Gastropoda</taxon>
        <taxon>Heterobranchia</taxon>
        <taxon>Euthyneura</taxon>
        <taxon>Panpulmonata</taxon>
        <taxon>Eupulmonata</taxon>
        <taxon>Stylommatophora</taxon>
        <taxon>Helicina</taxon>
        <taxon>Helicoidea</taxon>
        <taxon>Geomitridae</taxon>
        <taxon>Candidula</taxon>
    </lineage>
</organism>
<name>A0A8S3Z8V0_9EUPU</name>
<reference evidence="1" key="1">
    <citation type="submission" date="2021-04" db="EMBL/GenBank/DDBJ databases">
        <authorList>
            <consortium name="Molecular Ecology Group"/>
        </authorList>
    </citation>
    <scope>NUCLEOTIDE SEQUENCE</scope>
</reference>
<sequence length="115" mass="13600">RSDVTLSCCEIHPRRGLQHLRYQDQYYSRLYCRMYFLLSDYLDSFHELLTEAQTLQINQEDIGFTRVRDIPMNFRLEDLLNAPLPPGWVMLAQRMDNAVCRNQARKKALNDGLTC</sequence>
<dbReference type="Proteomes" id="UP000678393">
    <property type="component" value="Unassembled WGS sequence"/>
</dbReference>
<evidence type="ECO:0000313" key="1">
    <source>
        <dbReference type="EMBL" id="CAG5123481.1"/>
    </source>
</evidence>
<evidence type="ECO:0000313" key="2">
    <source>
        <dbReference type="Proteomes" id="UP000678393"/>
    </source>
</evidence>
<feature type="non-terminal residue" evidence="1">
    <location>
        <position position="115"/>
    </location>
</feature>
<keyword evidence="2" id="KW-1185">Reference proteome</keyword>
<proteinExistence type="predicted"/>
<protein>
    <submittedName>
        <fullName evidence="1">Uncharacterized protein</fullName>
    </submittedName>
</protein>